<name>A0ABS8QHN6_9BACI</name>
<comment type="caution">
    <text evidence="1">The sequence shown here is derived from an EMBL/GenBank/DDBJ whole genome shotgun (WGS) entry which is preliminary data.</text>
</comment>
<gene>
    <name evidence="1" type="ORF">LRS37_07665</name>
</gene>
<evidence type="ECO:0000313" key="1">
    <source>
        <dbReference type="EMBL" id="MCD4838753.1"/>
    </source>
</evidence>
<sequence length="77" mass="9076">MQSLETFKHAKEILGNDVGYQPVGYMFGVTEEYIKTLKKNVENAVKQRGKYENCLKRRSKGRNLDTARYRSVWSFRL</sequence>
<protein>
    <submittedName>
        <fullName evidence="1">Uncharacterized protein</fullName>
    </submittedName>
</protein>
<evidence type="ECO:0000313" key="2">
    <source>
        <dbReference type="Proteomes" id="UP001162836"/>
    </source>
</evidence>
<organism evidence="1 2">
    <name type="scientific">Neobacillus sedimentimangrovi</name>
    <dbReference type="NCBI Taxonomy" id="2699460"/>
    <lineage>
        <taxon>Bacteria</taxon>
        <taxon>Bacillati</taxon>
        <taxon>Bacillota</taxon>
        <taxon>Bacilli</taxon>
        <taxon>Bacillales</taxon>
        <taxon>Bacillaceae</taxon>
        <taxon>Neobacillus</taxon>
    </lineage>
</organism>
<dbReference type="RefSeq" id="WP_231314707.1">
    <property type="nucleotide sequence ID" value="NZ_JAJODE010000016.1"/>
</dbReference>
<dbReference type="EMBL" id="JAJODE010000016">
    <property type="protein sequence ID" value="MCD4838753.1"/>
    <property type="molecule type" value="Genomic_DNA"/>
</dbReference>
<proteinExistence type="predicted"/>
<dbReference type="Gene3D" id="3.30.9.10">
    <property type="entry name" value="D-Amino Acid Oxidase, subunit A, domain 2"/>
    <property type="match status" value="1"/>
</dbReference>
<keyword evidence="2" id="KW-1185">Reference proteome</keyword>
<dbReference type="Proteomes" id="UP001162836">
    <property type="component" value="Unassembled WGS sequence"/>
</dbReference>
<accession>A0ABS8QHN6</accession>
<reference evidence="1 2" key="1">
    <citation type="journal article" date="2023" name="Antonie Van Leeuwenhoek">
        <title>Unveiling the genomic potential of a novel thermostable glycoside hydrolases producing Neobacillus sedimentimangrovi UE25.</title>
        <authorList>
            <person name="Ejaz U."/>
            <person name="Saleem F."/>
            <person name="Rashid R."/>
            <person name="Hasan K.A."/>
            <person name="Syed M.N."/>
            <person name="Sohail M."/>
        </authorList>
    </citation>
    <scope>NUCLEOTIDE SEQUENCE [LARGE SCALE GENOMIC DNA]</scope>
    <source>
        <strain evidence="1 2">UE25</strain>
    </source>
</reference>
<dbReference type="Gene3D" id="3.50.50.60">
    <property type="entry name" value="FAD/NAD(P)-binding domain"/>
    <property type="match status" value="1"/>
</dbReference>
<dbReference type="InterPro" id="IPR036188">
    <property type="entry name" value="FAD/NAD-bd_sf"/>
</dbReference>